<evidence type="ECO:0000256" key="6">
    <source>
        <dbReference type="ARBA" id="ARBA00022989"/>
    </source>
</evidence>
<evidence type="ECO:0000256" key="8">
    <source>
        <dbReference type="HAMAP-Rule" id="MF_01937"/>
    </source>
</evidence>
<evidence type="ECO:0000256" key="2">
    <source>
        <dbReference type="ARBA" id="ARBA00022428"/>
    </source>
</evidence>
<sequence>MKQNTIRTNSMKAWLLAARPKTLTGAAVPVMIGTALAYTDSTEIYSFNHVAAILCFLFAFVMQINANLINDFFDYMKGTDKNEERLGPRRACAQGWITTDAMKKAIITITVAACIIGLPLTLFGGYEMILIGIICIVFCFLYTTHMSYIGLGDILVVVFFGIIPVCITYYIQTRTCTLETFIMSIASGLVTDALLIVNNFRDRDTDRNAGKNTLVVRIGPENSLKAYLYIGLTAFFMGSVFLINGRYAAFAMPAIYLVMHIITYRKMKRIYKGKALNMCLADTARNIFIYGLCVSVGLMLQ</sequence>
<dbReference type="EC" id="2.5.1.74" evidence="8 9"/>
<organism evidence="10 11">
    <name type="scientific">Xylanibacter muris</name>
    <dbReference type="NCBI Taxonomy" id="2736290"/>
    <lineage>
        <taxon>Bacteria</taxon>
        <taxon>Pseudomonadati</taxon>
        <taxon>Bacteroidota</taxon>
        <taxon>Bacteroidia</taxon>
        <taxon>Bacteroidales</taxon>
        <taxon>Prevotellaceae</taxon>
        <taxon>Xylanibacter</taxon>
    </lineage>
</organism>
<comment type="pathway">
    <text evidence="8">Quinol/quinone metabolism; menaquinone biosynthesis; menaquinol from 1,4-dihydroxy-2-naphthoate: step 1/2.</text>
</comment>
<protein>
    <recommendedName>
        <fullName evidence="8 9">1,4-dihydroxy-2-naphthoate octaprenyltransferase</fullName>
        <shortName evidence="8">DHNA-octaprenyltransferase</shortName>
        <ecNumber evidence="8 9">2.5.1.74</ecNumber>
    </recommendedName>
</protein>
<comment type="subcellular location">
    <subcellularLocation>
        <location evidence="8">Cell membrane</location>
        <topology evidence="8">Multi-pass membrane protein</topology>
    </subcellularLocation>
    <subcellularLocation>
        <location evidence="1">Membrane</location>
        <topology evidence="1">Multi-pass membrane protein</topology>
    </subcellularLocation>
</comment>
<comment type="catalytic activity">
    <reaction evidence="8">
        <text>an all-trans-polyprenyl diphosphate + 1,4-dihydroxy-2-naphthoate + H(+) = a 2-demethylmenaquinol + CO2 + diphosphate</text>
        <dbReference type="Rhea" id="RHEA:26478"/>
        <dbReference type="Rhea" id="RHEA-COMP:9563"/>
        <dbReference type="Rhea" id="RHEA-COMP:9564"/>
        <dbReference type="ChEBI" id="CHEBI:11173"/>
        <dbReference type="ChEBI" id="CHEBI:15378"/>
        <dbReference type="ChEBI" id="CHEBI:16526"/>
        <dbReference type="ChEBI" id="CHEBI:33019"/>
        <dbReference type="ChEBI" id="CHEBI:55437"/>
        <dbReference type="ChEBI" id="CHEBI:58914"/>
        <dbReference type="EC" id="2.5.1.74"/>
    </reaction>
</comment>
<dbReference type="Gene3D" id="1.10.357.140">
    <property type="entry name" value="UbiA prenyltransferase"/>
    <property type="match status" value="1"/>
</dbReference>
<dbReference type="EMBL" id="JABKKF010000011">
    <property type="protein sequence ID" value="NPD92859.1"/>
    <property type="molecule type" value="Genomic_DNA"/>
</dbReference>
<dbReference type="HAMAP" id="MF_01937">
    <property type="entry name" value="MenA_1"/>
    <property type="match status" value="1"/>
</dbReference>
<dbReference type="InterPro" id="IPR044878">
    <property type="entry name" value="UbiA_sf"/>
</dbReference>
<evidence type="ECO:0000256" key="4">
    <source>
        <dbReference type="ARBA" id="ARBA00022679"/>
    </source>
</evidence>
<dbReference type="PIRSF" id="PIRSF005355">
    <property type="entry name" value="UBIAD1"/>
    <property type="match status" value="1"/>
</dbReference>
<accession>A0ABX2APF3</accession>
<evidence type="ECO:0000256" key="1">
    <source>
        <dbReference type="ARBA" id="ARBA00004141"/>
    </source>
</evidence>
<comment type="similarity">
    <text evidence="8">Belongs to the MenA family. Type 1 subfamily.</text>
</comment>
<feature type="transmembrane region" description="Helical" evidence="8">
    <location>
        <begin position="249"/>
        <end position="267"/>
    </location>
</feature>
<evidence type="ECO:0000313" key="11">
    <source>
        <dbReference type="Proteomes" id="UP000714420"/>
    </source>
</evidence>
<keyword evidence="3 8" id="KW-1003">Cell membrane</keyword>
<keyword evidence="7 8" id="KW-0472">Membrane</keyword>
<dbReference type="PANTHER" id="PTHR13929">
    <property type="entry name" value="1,4-DIHYDROXY-2-NAPHTHOATE OCTAPRENYLTRANSFERASE"/>
    <property type="match status" value="1"/>
</dbReference>
<feature type="transmembrane region" description="Helical" evidence="8">
    <location>
        <begin position="177"/>
        <end position="197"/>
    </location>
</feature>
<evidence type="ECO:0000313" key="10">
    <source>
        <dbReference type="EMBL" id="NPD92859.1"/>
    </source>
</evidence>
<evidence type="ECO:0000256" key="5">
    <source>
        <dbReference type="ARBA" id="ARBA00022692"/>
    </source>
</evidence>
<dbReference type="CDD" id="cd13962">
    <property type="entry name" value="PT_UbiA_UBIAD1"/>
    <property type="match status" value="1"/>
</dbReference>
<comment type="function">
    <text evidence="8">Conversion of 1,4-dihydroxy-2-naphthoate (DHNA) to demethylmenaquinone (DMK).</text>
</comment>
<dbReference type="RefSeq" id="WP_172276417.1">
    <property type="nucleotide sequence ID" value="NZ_CASGMU010000011.1"/>
</dbReference>
<feature type="transmembrane region" description="Helical" evidence="8">
    <location>
        <begin position="226"/>
        <end position="243"/>
    </location>
</feature>
<evidence type="ECO:0000256" key="7">
    <source>
        <dbReference type="ARBA" id="ARBA00023136"/>
    </source>
</evidence>
<reference evidence="10 11" key="1">
    <citation type="submission" date="2020-05" db="EMBL/GenBank/DDBJ databases">
        <title>Distinct polysaccharide utilization as determinants for interspecies competition between intestinal Prevotella spp.</title>
        <authorList>
            <person name="Galvez E.J.C."/>
            <person name="Iljazovic A."/>
            <person name="Strowig T."/>
        </authorList>
    </citation>
    <scope>NUCLEOTIDE SEQUENCE [LARGE SCALE GENOMIC DNA]</scope>
    <source>
        <strain evidence="10 11">PMUR</strain>
    </source>
</reference>
<feature type="transmembrane region" description="Helical" evidence="8">
    <location>
        <begin position="105"/>
        <end position="122"/>
    </location>
</feature>
<evidence type="ECO:0000256" key="3">
    <source>
        <dbReference type="ARBA" id="ARBA00022475"/>
    </source>
</evidence>
<dbReference type="InterPro" id="IPR000537">
    <property type="entry name" value="UbiA_prenyltransferase"/>
</dbReference>
<dbReference type="NCBIfam" id="TIGR00751">
    <property type="entry name" value="menA"/>
    <property type="match status" value="1"/>
</dbReference>
<keyword evidence="4 8" id="KW-0808">Transferase</keyword>
<feature type="transmembrane region" description="Helical" evidence="8">
    <location>
        <begin position="128"/>
        <end position="144"/>
    </location>
</feature>
<dbReference type="Pfam" id="PF01040">
    <property type="entry name" value="UbiA"/>
    <property type="match status" value="1"/>
</dbReference>
<dbReference type="Proteomes" id="UP000714420">
    <property type="component" value="Unassembled WGS sequence"/>
</dbReference>
<keyword evidence="11" id="KW-1185">Reference proteome</keyword>
<keyword evidence="5 8" id="KW-0812">Transmembrane</keyword>
<proteinExistence type="inferred from homology"/>
<gene>
    <name evidence="8 10" type="primary">menA</name>
    <name evidence="10" type="ORF">HPS56_10995</name>
</gene>
<evidence type="ECO:0000256" key="9">
    <source>
        <dbReference type="NCBIfam" id="TIGR00751"/>
    </source>
</evidence>
<keyword evidence="2 8" id="KW-0474">Menaquinone biosynthesis</keyword>
<dbReference type="InterPro" id="IPR026046">
    <property type="entry name" value="UBIAD1"/>
</dbReference>
<dbReference type="PANTHER" id="PTHR13929:SF0">
    <property type="entry name" value="UBIA PRENYLTRANSFERASE DOMAIN-CONTAINING PROTEIN 1"/>
    <property type="match status" value="1"/>
</dbReference>
<dbReference type="InterPro" id="IPR004657">
    <property type="entry name" value="MenA"/>
</dbReference>
<feature type="transmembrane region" description="Helical" evidence="8">
    <location>
        <begin position="47"/>
        <end position="68"/>
    </location>
</feature>
<feature type="transmembrane region" description="Helical" evidence="8">
    <location>
        <begin position="151"/>
        <end position="171"/>
    </location>
</feature>
<name>A0ABX2APF3_9BACT</name>
<comment type="caution">
    <text evidence="10">The sequence shown here is derived from an EMBL/GenBank/DDBJ whole genome shotgun (WGS) entry which is preliminary data.</text>
</comment>
<keyword evidence="6 8" id="KW-1133">Transmembrane helix</keyword>